<protein>
    <submittedName>
        <fullName evidence="1">Uncharacterized protein</fullName>
    </submittedName>
</protein>
<evidence type="ECO:0000313" key="1">
    <source>
        <dbReference type="EMBL" id="SJS98838.1"/>
    </source>
</evidence>
<gene>
    <name evidence="1" type="ORF">SAMEA3375112_03350</name>
</gene>
<sequence length="94" mass="10898">MTEYKIEDRINLIIYPSKKHNVKFNLILENEDKREILKKVFKILKEGTYCVSIEGKLSSGEVELENVTITVFVDGNIILKNEGIEISGEYKVEY</sequence>
<dbReference type="AlphaFoldDB" id="A0A9X8RLI2"/>
<dbReference type="RefSeq" id="WP_021402174.1">
    <property type="nucleotide sequence ID" value="NZ_CP029155.1"/>
</dbReference>
<comment type="caution">
    <text evidence="1">The sequence shown here is derived from an EMBL/GenBank/DDBJ whole genome shotgun (WGS) entry which is preliminary data.</text>
</comment>
<proteinExistence type="predicted"/>
<name>A0A9X8RLI2_CLODI</name>
<dbReference type="EMBL" id="FUPS01000014">
    <property type="protein sequence ID" value="SJS98838.1"/>
    <property type="molecule type" value="Genomic_DNA"/>
</dbReference>
<reference evidence="1 2" key="1">
    <citation type="submission" date="2017-02" db="EMBL/GenBank/DDBJ databases">
        <authorList>
            <consortium name="Pathogen Informatics"/>
        </authorList>
    </citation>
    <scope>NUCLEOTIDE SEQUENCE [LARGE SCALE GENOMIC DNA]</scope>
    <source>
        <strain evidence="1 2">VRECD0157</strain>
    </source>
</reference>
<accession>A0A9X8RLI2</accession>
<organism evidence="1 2">
    <name type="scientific">Clostridioides difficile</name>
    <name type="common">Peptoclostridium difficile</name>
    <dbReference type="NCBI Taxonomy" id="1496"/>
    <lineage>
        <taxon>Bacteria</taxon>
        <taxon>Bacillati</taxon>
        <taxon>Bacillota</taxon>
        <taxon>Clostridia</taxon>
        <taxon>Peptostreptococcales</taxon>
        <taxon>Peptostreptococcaceae</taxon>
        <taxon>Clostridioides</taxon>
    </lineage>
</organism>
<evidence type="ECO:0000313" key="2">
    <source>
        <dbReference type="Proteomes" id="UP000189137"/>
    </source>
</evidence>
<dbReference type="Proteomes" id="UP000189137">
    <property type="component" value="Unassembled WGS sequence"/>
</dbReference>